<dbReference type="InterPro" id="IPR015376">
    <property type="entry name" value="Znr_NADH_PPase"/>
</dbReference>
<organism evidence="11 12">
    <name type="scientific">Microlunatus sagamiharensis</name>
    <dbReference type="NCBI Taxonomy" id="546874"/>
    <lineage>
        <taxon>Bacteria</taxon>
        <taxon>Bacillati</taxon>
        <taxon>Actinomycetota</taxon>
        <taxon>Actinomycetes</taxon>
        <taxon>Propionibacteriales</taxon>
        <taxon>Propionibacteriaceae</taxon>
        <taxon>Microlunatus</taxon>
    </lineage>
</organism>
<dbReference type="GO" id="GO:0035529">
    <property type="term" value="F:NADH pyrophosphatase activity"/>
    <property type="evidence" value="ECO:0007669"/>
    <property type="project" value="TreeGrafter"/>
</dbReference>
<dbReference type="InterPro" id="IPR020084">
    <property type="entry name" value="NUDIX_hydrolase_CS"/>
</dbReference>
<dbReference type="EMBL" id="LT629799">
    <property type="protein sequence ID" value="SDU90725.1"/>
    <property type="molecule type" value="Genomic_DNA"/>
</dbReference>
<dbReference type="PANTHER" id="PTHR42904:SF6">
    <property type="entry name" value="NAD-CAPPED RNA HYDROLASE NUDT12"/>
    <property type="match status" value="1"/>
</dbReference>
<dbReference type="Gene3D" id="3.90.79.10">
    <property type="entry name" value="Nucleoside Triphosphate Pyrophosphohydrolase"/>
    <property type="match status" value="1"/>
</dbReference>
<dbReference type="InterPro" id="IPR050241">
    <property type="entry name" value="NAD-cap_RNA_hydrolase_NudC"/>
</dbReference>
<comment type="cofactor">
    <cofactor evidence="1">
        <name>Mg(2+)</name>
        <dbReference type="ChEBI" id="CHEBI:18420"/>
    </cofactor>
</comment>
<dbReference type="GO" id="GO:0019677">
    <property type="term" value="P:NAD+ catabolic process"/>
    <property type="evidence" value="ECO:0007669"/>
    <property type="project" value="TreeGrafter"/>
</dbReference>
<dbReference type="GO" id="GO:0046872">
    <property type="term" value="F:metal ion binding"/>
    <property type="evidence" value="ECO:0007669"/>
    <property type="project" value="UniProtKB-KW"/>
</dbReference>
<protein>
    <recommendedName>
        <fullName evidence="4">NAD(+) diphosphatase</fullName>
        <ecNumber evidence="4">3.6.1.22</ecNumber>
    </recommendedName>
</protein>
<dbReference type="PANTHER" id="PTHR42904">
    <property type="entry name" value="NUDIX HYDROLASE, NUDC SUBFAMILY"/>
    <property type="match status" value="1"/>
</dbReference>
<keyword evidence="6" id="KW-0378">Hydrolase</keyword>
<evidence type="ECO:0000256" key="2">
    <source>
        <dbReference type="ARBA" id="ARBA00001947"/>
    </source>
</evidence>
<evidence type="ECO:0000256" key="3">
    <source>
        <dbReference type="ARBA" id="ARBA00009595"/>
    </source>
</evidence>
<gene>
    <name evidence="11" type="ORF">SAMN04488544_1781</name>
</gene>
<comment type="catalytic activity">
    <reaction evidence="9">
        <text>a 5'-end NAD(+)-phospho-ribonucleoside in mRNA + H2O = a 5'-end phospho-adenosine-phospho-ribonucleoside in mRNA + beta-nicotinamide D-ribonucleotide + 2 H(+)</text>
        <dbReference type="Rhea" id="RHEA:60876"/>
        <dbReference type="Rhea" id="RHEA-COMP:15698"/>
        <dbReference type="Rhea" id="RHEA-COMP:15719"/>
        <dbReference type="ChEBI" id="CHEBI:14649"/>
        <dbReference type="ChEBI" id="CHEBI:15377"/>
        <dbReference type="ChEBI" id="CHEBI:15378"/>
        <dbReference type="ChEBI" id="CHEBI:144029"/>
        <dbReference type="ChEBI" id="CHEBI:144051"/>
    </reaction>
    <physiologicalReaction direction="left-to-right" evidence="9">
        <dbReference type="Rhea" id="RHEA:60877"/>
    </physiologicalReaction>
</comment>
<comment type="similarity">
    <text evidence="3">Belongs to the Nudix hydrolase family. NudC subfamily.</text>
</comment>
<keyword evidence="12" id="KW-1185">Reference proteome</keyword>
<dbReference type="InterPro" id="IPR015797">
    <property type="entry name" value="NUDIX_hydrolase-like_dom_sf"/>
</dbReference>
<dbReference type="Proteomes" id="UP000198825">
    <property type="component" value="Chromosome I"/>
</dbReference>
<evidence type="ECO:0000259" key="10">
    <source>
        <dbReference type="PROSITE" id="PS51462"/>
    </source>
</evidence>
<dbReference type="InterPro" id="IPR000086">
    <property type="entry name" value="NUDIX_hydrolase_dom"/>
</dbReference>
<dbReference type="Gene3D" id="3.90.79.20">
    <property type="match status" value="1"/>
</dbReference>
<evidence type="ECO:0000313" key="11">
    <source>
        <dbReference type="EMBL" id="SDU90725.1"/>
    </source>
</evidence>
<feature type="domain" description="Nudix hydrolase" evidence="10">
    <location>
        <begin position="162"/>
        <end position="286"/>
    </location>
</feature>
<evidence type="ECO:0000256" key="4">
    <source>
        <dbReference type="ARBA" id="ARBA00012381"/>
    </source>
</evidence>
<evidence type="ECO:0000256" key="6">
    <source>
        <dbReference type="ARBA" id="ARBA00022801"/>
    </source>
</evidence>
<accession>A0A1H2MCG1</accession>
<dbReference type="Pfam" id="PF00293">
    <property type="entry name" value="NUDIX"/>
    <property type="match status" value="1"/>
</dbReference>
<dbReference type="STRING" id="546874.SAMN04488544_1781"/>
<dbReference type="PROSITE" id="PS00893">
    <property type="entry name" value="NUDIX_BOX"/>
    <property type="match status" value="1"/>
</dbReference>
<evidence type="ECO:0000313" key="12">
    <source>
        <dbReference type="Proteomes" id="UP000198825"/>
    </source>
</evidence>
<evidence type="ECO:0000256" key="5">
    <source>
        <dbReference type="ARBA" id="ARBA00022723"/>
    </source>
</evidence>
<dbReference type="GO" id="GO:0005829">
    <property type="term" value="C:cytosol"/>
    <property type="evidence" value="ECO:0007669"/>
    <property type="project" value="TreeGrafter"/>
</dbReference>
<dbReference type="RefSeq" id="WP_231918516.1">
    <property type="nucleotide sequence ID" value="NZ_LT629799.1"/>
</dbReference>
<reference evidence="12" key="1">
    <citation type="submission" date="2016-10" db="EMBL/GenBank/DDBJ databases">
        <authorList>
            <person name="Varghese N."/>
            <person name="Submissions S."/>
        </authorList>
    </citation>
    <scope>NUCLEOTIDE SEQUENCE [LARGE SCALE GENOMIC DNA]</scope>
    <source>
        <strain evidence="12">DSM 21743</strain>
    </source>
</reference>
<sequence>MTSEVPPAWSDELSAVAWSTSSSLDRVGHHRRNADWVAQLWRSPDARLLKLDADANFTTQPDGSLRLVKPFVDHDSQRHRLLGLVDGAPVFAVQAVVDGEVRSLREVGGSLSDTERDVAAAATALVRWHQMEPSCPRCGGDTLVVEGGYARHCERCDEQHFPRTDPAVIVAVVDVDDRILLGRQASWGHRVSVLAGFVEAGESLEQTIHREISEEVDVTLDRIRYFGSQPWSFPRSLMTGFFARASSTEINVDADEIAWAGWFTREELTAQLEAGTVGLPGPSSIASRLIATWRDEPTVW</sequence>
<evidence type="ECO:0000256" key="9">
    <source>
        <dbReference type="ARBA" id="ARBA00023679"/>
    </source>
</evidence>
<dbReference type="GO" id="GO:0006742">
    <property type="term" value="P:NADP+ catabolic process"/>
    <property type="evidence" value="ECO:0007669"/>
    <property type="project" value="TreeGrafter"/>
</dbReference>
<keyword evidence="8" id="KW-0520">NAD</keyword>
<keyword evidence="7" id="KW-0460">Magnesium</keyword>
<name>A0A1H2MCG1_9ACTN</name>
<dbReference type="InterPro" id="IPR049734">
    <property type="entry name" value="NudC-like_C"/>
</dbReference>
<proteinExistence type="inferred from homology"/>
<comment type="cofactor">
    <cofactor evidence="2">
        <name>Zn(2+)</name>
        <dbReference type="ChEBI" id="CHEBI:29105"/>
    </cofactor>
</comment>
<evidence type="ECO:0000256" key="8">
    <source>
        <dbReference type="ARBA" id="ARBA00023027"/>
    </source>
</evidence>
<dbReference type="AlphaFoldDB" id="A0A1H2MCG1"/>
<dbReference type="SUPFAM" id="SSF55811">
    <property type="entry name" value="Nudix"/>
    <property type="match status" value="1"/>
</dbReference>
<dbReference type="NCBIfam" id="NF001299">
    <property type="entry name" value="PRK00241.1"/>
    <property type="match status" value="1"/>
</dbReference>
<dbReference type="CDD" id="cd03429">
    <property type="entry name" value="NUDIX_NADH_pyrophosphatase_Nudt13"/>
    <property type="match status" value="1"/>
</dbReference>
<keyword evidence="5" id="KW-0479">Metal-binding</keyword>
<evidence type="ECO:0000256" key="7">
    <source>
        <dbReference type="ARBA" id="ARBA00022842"/>
    </source>
</evidence>
<evidence type="ECO:0000256" key="1">
    <source>
        <dbReference type="ARBA" id="ARBA00001946"/>
    </source>
</evidence>
<dbReference type="Pfam" id="PF09297">
    <property type="entry name" value="Zn_ribbon_NUD"/>
    <property type="match status" value="1"/>
</dbReference>
<dbReference type="PROSITE" id="PS51462">
    <property type="entry name" value="NUDIX"/>
    <property type="match status" value="1"/>
</dbReference>
<dbReference type="EC" id="3.6.1.22" evidence="4"/>